<dbReference type="GO" id="GO:0003677">
    <property type="term" value="F:DNA binding"/>
    <property type="evidence" value="ECO:0007669"/>
    <property type="project" value="TreeGrafter"/>
</dbReference>
<evidence type="ECO:0008006" key="4">
    <source>
        <dbReference type="Google" id="ProtNLM"/>
    </source>
</evidence>
<gene>
    <name evidence="2" type="ORF">MYCIT1_LOCUS31339</name>
</gene>
<dbReference type="Proteomes" id="UP001295794">
    <property type="component" value="Unassembled WGS sequence"/>
</dbReference>
<feature type="compositionally biased region" description="Acidic residues" evidence="1">
    <location>
        <begin position="203"/>
        <end position="219"/>
    </location>
</feature>
<feature type="compositionally biased region" description="Basic and acidic residues" evidence="1">
    <location>
        <begin position="184"/>
        <end position="193"/>
    </location>
</feature>
<evidence type="ECO:0000313" key="3">
    <source>
        <dbReference type="Proteomes" id="UP001295794"/>
    </source>
</evidence>
<dbReference type="PANTHER" id="PTHR28027">
    <property type="entry name" value="TRANSCRIPTIONAL REGULATOR MIT1"/>
    <property type="match status" value="1"/>
</dbReference>
<reference evidence="2" key="1">
    <citation type="submission" date="2023-11" db="EMBL/GenBank/DDBJ databases">
        <authorList>
            <person name="De Vega J J."/>
            <person name="De Vega J J."/>
        </authorList>
    </citation>
    <scope>NUCLEOTIDE SEQUENCE</scope>
</reference>
<dbReference type="EMBL" id="CAVNYO010000440">
    <property type="protein sequence ID" value="CAK5280726.1"/>
    <property type="molecule type" value="Genomic_DNA"/>
</dbReference>
<dbReference type="PANTHER" id="PTHR28027:SF2">
    <property type="entry name" value="TRANSCRIPTIONAL REGULATOR MIT1"/>
    <property type="match status" value="1"/>
</dbReference>
<dbReference type="Pfam" id="PF09729">
    <property type="entry name" value="Gti1_Pac2"/>
    <property type="match status" value="1"/>
</dbReference>
<feature type="region of interest" description="Disordered" evidence="1">
    <location>
        <begin position="184"/>
        <end position="258"/>
    </location>
</feature>
<keyword evidence="3" id="KW-1185">Reference proteome</keyword>
<evidence type="ECO:0000256" key="1">
    <source>
        <dbReference type="SAM" id="MobiDB-lite"/>
    </source>
</evidence>
<organism evidence="2 3">
    <name type="scientific">Mycena citricolor</name>
    <dbReference type="NCBI Taxonomy" id="2018698"/>
    <lineage>
        <taxon>Eukaryota</taxon>
        <taxon>Fungi</taxon>
        <taxon>Dikarya</taxon>
        <taxon>Basidiomycota</taxon>
        <taxon>Agaricomycotina</taxon>
        <taxon>Agaricomycetes</taxon>
        <taxon>Agaricomycetidae</taxon>
        <taxon>Agaricales</taxon>
        <taxon>Marasmiineae</taxon>
        <taxon>Mycenaceae</taxon>
        <taxon>Mycena</taxon>
    </lineage>
</organism>
<feature type="region of interest" description="Disordered" evidence="1">
    <location>
        <begin position="455"/>
        <end position="481"/>
    </location>
</feature>
<proteinExistence type="predicted"/>
<name>A0AAD2HSW2_9AGAR</name>
<dbReference type="AlphaFoldDB" id="A0AAD2HSW2"/>
<comment type="caution">
    <text evidence="2">The sequence shown here is derived from an EMBL/GenBank/DDBJ whole genome shotgun (WGS) entry which is preliminary data.</text>
</comment>
<feature type="region of interest" description="Disordered" evidence="1">
    <location>
        <begin position="542"/>
        <end position="569"/>
    </location>
</feature>
<accession>A0AAD2HSW2</accession>
<evidence type="ECO:0000313" key="2">
    <source>
        <dbReference type="EMBL" id="CAK5280726.1"/>
    </source>
</evidence>
<protein>
    <recommendedName>
        <fullName evidence="4">cAMP-independent regulatory protein pac2</fullName>
    </recommendedName>
</protein>
<dbReference type="InterPro" id="IPR018608">
    <property type="entry name" value="Gti1/Pac2"/>
</dbReference>
<sequence>MVVAPMKRQLRRRMSARKHTNLRVDRHRRRRGPFQARLTWEPRSDSRSTTSVCCWTGSPYRIDCIGDLKISGKLYSPSSAGMPDPRNTKINTSTAKTNAPLKQPPYHGFIASTHDALVVIGAARRGFIPFVPRRLSPDERTSLIASGAVFVFQEPESGIKRWTDGYVWSASRMLGNFMLYREREREPGRQENRGKRKRPWGPEGDELEDDEDAEADEDEKTITQADMFVPTQPPVSRPRGDKLSRPKSLLGSTRGVNPARERNLLGSLTNSKMFKDDSLMKKVWRTYPCLVTSSRIFDETFSLKTASGTTIHLIAYYRPSDVEAGRLRAPSSVPELAAFTIDPELLEATAFRCPPKIEHTLDGTPLYRGESDQVIASLSMGGPIGTTPGSEVFGTRPVPNKVRLTSTGGRVRGVAIAGTRKSHVSDETDKRFTQKKPAALQYGSEVMPPPSVRAQYPAGPPSAPHPVVSTGESSLSAAMGTPPWPPPNTSSHYYAPPVHPTTANMPHSATSMAPMTRGPPPPALAAAAAQYAVATSALHRPPIPSGDFPTRGSTDFPAPDSNPHLMNWY</sequence>